<dbReference type="GO" id="GO:0036064">
    <property type="term" value="C:ciliary basal body"/>
    <property type="evidence" value="ECO:0007669"/>
    <property type="project" value="TreeGrafter"/>
</dbReference>
<feature type="domain" description="BBS2 platform" evidence="11">
    <location>
        <begin position="454"/>
        <end position="544"/>
    </location>
</feature>
<evidence type="ECO:0000259" key="12">
    <source>
        <dbReference type="Pfam" id="PF23351"/>
    </source>
</evidence>
<dbReference type="Pfam" id="PF14783">
    <property type="entry name" value="BBS2_Mid"/>
    <property type="match status" value="1"/>
</dbReference>
<feature type="domain" description="Ciliary BBSome complex subunit 2 middle region" evidence="10">
    <location>
        <begin position="150"/>
        <end position="257"/>
    </location>
</feature>
<evidence type="ECO:0000256" key="1">
    <source>
        <dbReference type="ARBA" id="ARBA00004138"/>
    </source>
</evidence>
<protein>
    <recommendedName>
        <fullName evidence="7">Bardet-Biedl syndrome 2 protein homolog</fullName>
    </recommendedName>
</protein>
<evidence type="ECO:0000256" key="2">
    <source>
        <dbReference type="ARBA" id="ARBA00004245"/>
    </source>
</evidence>
<organism evidence="14 15">
    <name type="scientific">Bemisia tabaci</name>
    <name type="common">Sweetpotato whitefly</name>
    <name type="synonym">Aleurodes tabaci</name>
    <dbReference type="NCBI Taxonomy" id="7038"/>
    <lineage>
        <taxon>Eukaryota</taxon>
        <taxon>Metazoa</taxon>
        <taxon>Ecdysozoa</taxon>
        <taxon>Arthropoda</taxon>
        <taxon>Hexapoda</taxon>
        <taxon>Insecta</taxon>
        <taxon>Pterygota</taxon>
        <taxon>Neoptera</taxon>
        <taxon>Paraneoptera</taxon>
        <taxon>Hemiptera</taxon>
        <taxon>Sternorrhyncha</taxon>
        <taxon>Aleyrodoidea</taxon>
        <taxon>Aleyrodidae</taxon>
        <taxon>Aleyrodinae</taxon>
        <taxon>Bemisia</taxon>
    </lineage>
</organism>
<dbReference type="AlphaFoldDB" id="A0A9P0AEJ2"/>
<evidence type="ECO:0000256" key="5">
    <source>
        <dbReference type="ARBA" id="ARBA00023212"/>
    </source>
</evidence>
<dbReference type="InterPro" id="IPR029429">
    <property type="entry name" value="BBS2_Mid"/>
</dbReference>
<proteinExistence type="predicted"/>
<dbReference type="Gene3D" id="2.130.10.130">
    <property type="entry name" value="Integrin alpha, N-terminal"/>
    <property type="match status" value="1"/>
</dbReference>
<feature type="domain" description="BBS2 hairpin" evidence="13">
    <location>
        <begin position="559"/>
        <end position="656"/>
    </location>
</feature>
<dbReference type="InterPro" id="IPR029430">
    <property type="entry name" value="BBS2_N"/>
</dbReference>
<feature type="domain" description="BBS2 GAE" evidence="9">
    <location>
        <begin position="366"/>
        <end position="450"/>
    </location>
</feature>
<evidence type="ECO:0000259" key="13">
    <source>
        <dbReference type="Pfam" id="PF23353"/>
    </source>
</evidence>
<dbReference type="InterPro" id="IPR055379">
    <property type="entry name" value="BBS2_pf_dom"/>
</dbReference>
<evidence type="ECO:0000259" key="8">
    <source>
        <dbReference type="Pfam" id="PF14781"/>
    </source>
</evidence>
<dbReference type="GO" id="GO:0034464">
    <property type="term" value="C:BBSome"/>
    <property type="evidence" value="ECO:0007669"/>
    <property type="project" value="UniProtKB-UniRule"/>
</dbReference>
<name>A0A9P0AEJ2_BEMTA</name>
<dbReference type="InterPro" id="IPR055381">
    <property type="entry name" value="BBS2_CtH_dom"/>
</dbReference>
<dbReference type="PIRSF" id="PIRSF013684">
    <property type="entry name" value="BBS2"/>
    <property type="match status" value="1"/>
</dbReference>
<dbReference type="Pfam" id="PF23353">
    <property type="entry name" value="BBS2_hp"/>
    <property type="match status" value="1"/>
</dbReference>
<accession>A0A9P0AEJ2</accession>
<keyword evidence="15" id="KW-1185">Reference proteome</keyword>
<evidence type="ECO:0000256" key="3">
    <source>
        <dbReference type="ARBA" id="ARBA00022490"/>
    </source>
</evidence>
<dbReference type="Proteomes" id="UP001152759">
    <property type="component" value="Chromosome 5"/>
</dbReference>
<dbReference type="InterPro" id="IPR016616">
    <property type="entry name" value="Bardet-Biedl_syndrome_2_prot"/>
</dbReference>
<dbReference type="SUPFAM" id="SSF69318">
    <property type="entry name" value="Integrin alpha N-terminal domain"/>
    <property type="match status" value="1"/>
</dbReference>
<dbReference type="Pfam" id="PF23351">
    <property type="entry name" value="BBS2_CtH"/>
    <property type="match status" value="1"/>
</dbReference>
<dbReference type="InterPro" id="IPR055380">
    <property type="entry name" value="BBS2_hp_dom"/>
</dbReference>
<dbReference type="InterPro" id="IPR029333">
    <property type="entry name" value="BBS2_GAE_dom"/>
</dbReference>
<keyword evidence="4 7" id="KW-0969">Cilium</keyword>
<keyword evidence="6 7" id="KW-0966">Cell projection</keyword>
<evidence type="ECO:0000259" key="11">
    <source>
        <dbReference type="Pfam" id="PF23350"/>
    </source>
</evidence>
<evidence type="ECO:0000259" key="9">
    <source>
        <dbReference type="Pfam" id="PF14782"/>
    </source>
</evidence>
<dbReference type="EMBL" id="OU963866">
    <property type="protein sequence ID" value="CAH0389905.1"/>
    <property type="molecule type" value="Genomic_DNA"/>
</dbReference>
<gene>
    <name evidence="14" type="ORF">BEMITA_LOCUS8682</name>
</gene>
<dbReference type="PANTHER" id="PTHR32465:SF0">
    <property type="entry name" value="BARDET-BIEDL SYNDROME 2 PROTEIN"/>
    <property type="match status" value="1"/>
</dbReference>
<evidence type="ECO:0000256" key="4">
    <source>
        <dbReference type="ARBA" id="ARBA00023069"/>
    </source>
</evidence>
<dbReference type="Pfam" id="PF14782">
    <property type="entry name" value="BBS2_GAE"/>
    <property type="match status" value="1"/>
</dbReference>
<sequence length="691" mass="76860">MAVAVFTLQLNYDILPGLVTIGKYDGSHYCITAATVGDKVIIHRPYRRDNEISLLNVEQKITSLCAGKLSQDEDKEVLVIGSPDSVLVYHVDNNSDVFYQKVSDGANVLQIGQVGSGEQMVIVGGNCVLQGFNATGEDAFWTVTGDQVRSLCLADLNDDGYNELIVGSDDYELRVFKEDVLTHEITETAAVTALVSIRGSQYAYALSNGTIGVYNKTQRVWRVKSKNLARCLASFDIDGDGVEELIVGWSNGKIDGRNSLSGEVIFRDALSHGIAGIVCGDYRLAGTNQLIVISEKGEVRGYDSSSLKQDTSLQPDVVKELLTRKQVLTSELKNYLPAPGQRGIPANTRLVTEMFAVESSQFYKFGHVNLSLSTNNQTLLRAVTIFSEGIFDGETLVVHPKLAQVSNSLKVALISPKNIPYDIHIRAFVGNTADSDQLHVFELTRQLPRFSTFLLLKDVPDIKPKNFVTFTLNTRPKRLDLWLNQNFLLAEVMESNERAQSNEWSATFRCLRDGSILRLHHESNTMTIATEDISLAADVLQSLAFHFNLERVDPIAEFPTIHEELKRSMENLDELRKNISRMATSTADNVSMIKSLIVQAEDARILKLMKNMRDCYVQLYQLNKEMTANSKIVCENHSNLMNILKNINSIIQHATRLHVGKNKSEIISLSRNATANNNVDALIKIIQTGRL</sequence>
<comment type="subcellular location">
    <subcellularLocation>
        <location evidence="1">Cell projection</location>
        <location evidence="1">Cilium</location>
    </subcellularLocation>
    <subcellularLocation>
        <location evidence="2">Cytoplasm</location>
        <location evidence="2">Cytoskeleton</location>
    </subcellularLocation>
</comment>
<feature type="domain" description="Ciliary BBSome complex subunit 2 N-terminal" evidence="8">
    <location>
        <begin position="20"/>
        <end position="112"/>
    </location>
</feature>
<dbReference type="Pfam" id="PF23350">
    <property type="entry name" value="BBS2_pf"/>
    <property type="match status" value="1"/>
</dbReference>
<keyword evidence="3 7" id="KW-0963">Cytoplasm</keyword>
<evidence type="ECO:0000259" key="10">
    <source>
        <dbReference type="Pfam" id="PF14783"/>
    </source>
</evidence>
<dbReference type="Pfam" id="PF14781">
    <property type="entry name" value="BBS2_N"/>
    <property type="match status" value="1"/>
</dbReference>
<dbReference type="GO" id="GO:1905515">
    <property type="term" value="P:non-motile cilium assembly"/>
    <property type="evidence" value="ECO:0007669"/>
    <property type="project" value="InterPro"/>
</dbReference>
<feature type="domain" description="BBS2 C-terminal helix bundle" evidence="12">
    <location>
        <begin position="661"/>
        <end position="687"/>
    </location>
</feature>
<dbReference type="KEGG" id="btab:109034543"/>
<reference evidence="14" key="1">
    <citation type="submission" date="2021-12" db="EMBL/GenBank/DDBJ databases">
        <authorList>
            <person name="King R."/>
        </authorList>
    </citation>
    <scope>NUCLEOTIDE SEQUENCE</scope>
</reference>
<dbReference type="GO" id="GO:0016020">
    <property type="term" value="C:membrane"/>
    <property type="evidence" value="ECO:0007669"/>
    <property type="project" value="TreeGrafter"/>
</dbReference>
<evidence type="ECO:0000313" key="14">
    <source>
        <dbReference type="EMBL" id="CAH0389905.1"/>
    </source>
</evidence>
<keyword evidence="5 7" id="KW-0206">Cytoskeleton</keyword>
<dbReference type="GO" id="GO:0031514">
    <property type="term" value="C:motile cilium"/>
    <property type="evidence" value="ECO:0007669"/>
    <property type="project" value="TreeGrafter"/>
</dbReference>
<dbReference type="InterPro" id="IPR028994">
    <property type="entry name" value="Integrin_alpha_N"/>
</dbReference>
<dbReference type="PANTHER" id="PTHR32465">
    <property type="entry name" value="BARDET-BIEDL SYNDROME 2 PROTEIN"/>
    <property type="match status" value="1"/>
</dbReference>
<dbReference type="GO" id="GO:0043005">
    <property type="term" value="C:neuron projection"/>
    <property type="evidence" value="ECO:0007669"/>
    <property type="project" value="TreeGrafter"/>
</dbReference>
<evidence type="ECO:0000313" key="15">
    <source>
        <dbReference type="Proteomes" id="UP001152759"/>
    </source>
</evidence>
<evidence type="ECO:0000256" key="7">
    <source>
        <dbReference type="PIRNR" id="PIRNR013684"/>
    </source>
</evidence>
<evidence type="ECO:0000256" key="6">
    <source>
        <dbReference type="ARBA" id="ARBA00023273"/>
    </source>
</evidence>